<dbReference type="Proteomes" id="UP001152622">
    <property type="component" value="Chromosome 13"/>
</dbReference>
<dbReference type="InterPro" id="IPR003599">
    <property type="entry name" value="Ig_sub"/>
</dbReference>
<keyword evidence="10" id="KW-1185">Reference proteome</keyword>
<comment type="catalytic activity">
    <reaction evidence="6">
        <text>L-seryl-[protein] + ATP = O-phospho-L-seryl-[protein] + ADP + H(+)</text>
        <dbReference type="Rhea" id="RHEA:17989"/>
        <dbReference type="Rhea" id="RHEA-COMP:9863"/>
        <dbReference type="Rhea" id="RHEA-COMP:11604"/>
        <dbReference type="ChEBI" id="CHEBI:15378"/>
        <dbReference type="ChEBI" id="CHEBI:29999"/>
        <dbReference type="ChEBI" id="CHEBI:30616"/>
        <dbReference type="ChEBI" id="CHEBI:83421"/>
        <dbReference type="ChEBI" id="CHEBI:456216"/>
        <dbReference type="EC" id="2.7.11.1"/>
    </reaction>
</comment>
<dbReference type="GO" id="GO:0004674">
    <property type="term" value="F:protein serine/threonine kinase activity"/>
    <property type="evidence" value="ECO:0007669"/>
    <property type="project" value="UniProtKB-EC"/>
</dbReference>
<dbReference type="PANTHER" id="PTHR47091:SF1">
    <property type="entry name" value="ALPHA-PROTEIN KINASE 3"/>
    <property type="match status" value="1"/>
</dbReference>
<feature type="domain" description="Ig-like" evidence="8">
    <location>
        <begin position="62"/>
        <end position="147"/>
    </location>
</feature>
<reference evidence="9" key="1">
    <citation type="journal article" date="2023" name="Science">
        <title>Genome structures resolve the early diversification of teleost fishes.</title>
        <authorList>
            <person name="Parey E."/>
            <person name="Louis A."/>
            <person name="Montfort J."/>
            <person name="Bouchez O."/>
            <person name="Roques C."/>
            <person name="Iampietro C."/>
            <person name="Lluch J."/>
            <person name="Castinel A."/>
            <person name="Donnadieu C."/>
            <person name="Desvignes T."/>
            <person name="Floi Bucao C."/>
            <person name="Jouanno E."/>
            <person name="Wen M."/>
            <person name="Mejri S."/>
            <person name="Dirks R."/>
            <person name="Jansen H."/>
            <person name="Henkel C."/>
            <person name="Chen W.J."/>
            <person name="Zahm M."/>
            <person name="Cabau C."/>
            <person name="Klopp C."/>
            <person name="Thompson A.W."/>
            <person name="Robinson-Rechavi M."/>
            <person name="Braasch I."/>
            <person name="Lecointre G."/>
            <person name="Bobe J."/>
            <person name="Postlethwait J.H."/>
            <person name="Berthelot C."/>
            <person name="Roest Crollius H."/>
            <person name="Guiguen Y."/>
        </authorList>
    </citation>
    <scope>NUCLEOTIDE SEQUENCE</scope>
    <source>
        <strain evidence="9">WJC10195</strain>
    </source>
</reference>
<evidence type="ECO:0000256" key="6">
    <source>
        <dbReference type="ARBA" id="ARBA00048679"/>
    </source>
</evidence>
<dbReference type="InterPro" id="IPR036179">
    <property type="entry name" value="Ig-like_dom_sf"/>
</dbReference>
<comment type="similarity">
    <text evidence="1">Belongs to the protein kinase superfamily. Alpha-type protein kinase family. ALPK subfamily.</text>
</comment>
<feature type="compositionally biased region" description="Polar residues" evidence="7">
    <location>
        <begin position="351"/>
        <end position="361"/>
    </location>
</feature>
<dbReference type="InterPro" id="IPR013098">
    <property type="entry name" value="Ig_I-set"/>
</dbReference>
<dbReference type="Gene3D" id="2.60.40.10">
    <property type="entry name" value="Immunoglobulins"/>
    <property type="match status" value="1"/>
</dbReference>
<dbReference type="SUPFAM" id="SSF48726">
    <property type="entry name" value="Immunoglobulin"/>
    <property type="match status" value="1"/>
</dbReference>
<proteinExistence type="inferred from homology"/>
<organism evidence="9 10">
    <name type="scientific">Synaphobranchus kaupii</name>
    <name type="common">Kaup's arrowtooth eel</name>
    <dbReference type="NCBI Taxonomy" id="118154"/>
    <lineage>
        <taxon>Eukaryota</taxon>
        <taxon>Metazoa</taxon>
        <taxon>Chordata</taxon>
        <taxon>Craniata</taxon>
        <taxon>Vertebrata</taxon>
        <taxon>Euteleostomi</taxon>
        <taxon>Actinopterygii</taxon>
        <taxon>Neopterygii</taxon>
        <taxon>Teleostei</taxon>
        <taxon>Anguilliformes</taxon>
        <taxon>Synaphobranchidae</taxon>
        <taxon>Synaphobranchus</taxon>
    </lineage>
</organism>
<dbReference type="PROSITE" id="PS50835">
    <property type="entry name" value="IG_LIKE"/>
    <property type="match status" value="1"/>
</dbReference>
<comment type="catalytic activity">
    <reaction evidence="5">
        <text>L-threonyl-[protein] + ATP = O-phospho-L-threonyl-[protein] + ADP + H(+)</text>
        <dbReference type="Rhea" id="RHEA:46608"/>
        <dbReference type="Rhea" id="RHEA-COMP:11060"/>
        <dbReference type="Rhea" id="RHEA-COMP:11605"/>
        <dbReference type="ChEBI" id="CHEBI:15378"/>
        <dbReference type="ChEBI" id="CHEBI:30013"/>
        <dbReference type="ChEBI" id="CHEBI:30616"/>
        <dbReference type="ChEBI" id="CHEBI:61977"/>
        <dbReference type="ChEBI" id="CHEBI:456216"/>
        <dbReference type="EC" id="2.7.11.1"/>
    </reaction>
</comment>
<dbReference type="SMART" id="SM00408">
    <property type="entry name" value="IGc2"/>
    <property type="match status" value="1"/>
</dbReference>
<feature type="region of interest" description="Disordered" evidence="7">
    <location>
        <begin position="536"/>
        <end position="608"/>
    </location>
</feature>
<evidence type="ECO:0000256" key="3">
    <source>
        <dbReference type="ARBA" id="ARBA00022737"/>
    </source>
</evidence>
<evidence type="ECO:0000256" key="7">
    <source>
        <dbReference type="SAM" id="MobiDB-lite"/>
    </source>
</evidence>
<evidence type="ECO:0000313" key="9">
    <source>
        <dbReference type="EMBL" id="KAJ8344057.1"/>
    </source>
</evidence>
<dbReference type="InterPro" id="IPR003598">
    <property type="entry name" value="Ig_sub2"/>
</dbReference>
<evidence type="ECO:0000256" key="1">
    <source>
        <dbReference type="ARBA" id="ARBA00008651"/>
    </source>
</evidence>
<keyword evidence="4" id="KW-0393">Immunoglobulin domain</keyword>
<dbReference type="Pfam" id="PF07679">
    <property type="entry name" value="I-set"/>
    <property type="match status" value="1"/>
</dbReference>
<dbReference type="AlphaFoldDB" id="A0A9Q1ESB2"/>
<evidence type="ECO:0000256" key="4">
    <source>
        <dbReference type="ARBA" id="ARBA00023319"/>
    </source>
</evidence>
<evidence type="ECO:0000256" key="2">
    <source>
        <dbReference type="ARBA" id="ARBA00012513"/>
    </source>
</evidence>
<dbReference type="OrthoDB" id="301415at2759"/>
<accession>A0A9Q1ESB2</accession>
<evidence type="ECO:0000259" key="8">
    <source>
        <dbReference type="PROSITE" id="PS50835"/>
    </source>
</evidence>
<feature type="region of interest" description="Disordered" evidence="7">
    <location>
        <begin position="173"/>
        <end position="281"/>
    </location>
</feature>
<gene>
    <name evidence="9" type="ORF">SKAU_G00313860</name>
</gene>
<dbReference type="InterPro" id="IPR007110">
    <property type="entry name" value="Ig-like_dom"/>
</dbReference>
<comment type="caution">
    <text evidence="9">The sequence shown here is derived from an EMBL/GenBank/DDBJ whole genome shotgun (WGS) entry which is preliminary data.</text>
</comment>
<feature type="compositionally biased region" description="Basic and acidic residues" evidence="7">
    <location>
        <begin position="173"/>
        <end position="201"/>
    </location>
</feature>
<dbReference type="SMART" id="SM00409">
    <property type="entry name" value="IG"/>
    <property type="match status" value="1"/>
</dbReference>
<evidence type="ECO:0000313" key="10">
    <source>
        <dbReference type="Proteomes" id="UP001152622"/>
    </source>
</evidence>
<dbReference type="InterPro" id="IPR013783">
    <property type="entry name" value="Ig-like_fold"/>
</dbReference>
<protein>
    <recommendedName>
        <fullName evidence="2">non-specific serine/threonine protein kinase</fullName>
        <ecNumber evidence="2">2.7.11.1</ecNumber>
    </recommendedName>
</protein>
<dbReference type="GO" id="GO:0005634">
    <property type="term" value="C:nucleus"/>
    <property type="evidence" value="ECO:0007669"/>
    <property type="project" value="TreeGrafter"/>
</dbReference>
<feature type="compositionally biased region" description="Low complexity" evidence="7">
    <location>
        <begin position="324"/>
        <end position="333"/>
    </location>
</feature>
<dbReference type="FunFam" id="2.60.40.10:FF:000069">
    <property type="entry name" value="Alpha-protein kinase 3"/>
    <property type="match status" value="1"/>
</dbReference>
<keyword evidence="3" id="KW-0677">Repeat</keyword>
<evidence type="ECO:0000256" key="5">
    <source>
        <dbReference type="ARBA" id="ARBA00047899"/>
    </source>
</evidence>
<feature type="region of interest" description="Disordered" evidence="7">
    <location>
        <begin position="313"/>
        <end position="405"/>
    </location>
</feature>
<name>A0A9Q1ESB2_SYNKA</name>
<dbReference type="EC" id="2.7.11.1" evidence="2"/>
<dbReference type="GO" id="GO:0055013">
    <property type="term" value="P:cardiac muscle cell development"/>
    <property type="evidence" value="ECO:0007669"/>
    <property type="project" value="TreeGrafter"/>
</dbReference>
<dbReference type="EMBL" id="JAINUF010000013">
    <property type="protein sequence ID" value="KAJ8344057.1"/>
    <property type="molecule type" value="Genomic_DNA"/>
</dbReference>
<dbReference type="PANTHER" id="PTHR47091">
    <property type="entry name" value="ALPHA-PROTEIN KINASE 2-RELATED"/>
    <property type="match status" value="1"/>
</dbReference>
<sequence length="608" mass="65572">MSSRRPLLRSFSGSGRYGNFDGDVIATQSSRAEGRSYQLSMRTETRNTLCSVMAQLAVETQPSFETTLKSKAVSESCNVKFTCVVSGNPTPEVTWYKDDMEMDRYCGLPKYEIFSSDKTNTLQIYNCTQDDAAIYQASARNSKGIVSCSGLLEVGAMNEFKIHQRFFAKLKQKADSKRKDLEQSRHRGGETMRGAIAERPRAASPVRKPRFVRSPSEPGPTPPLPSKQETKPPALEDEPAEQPVERPVEQPVDQLVERPAVTAKTPITNGFAAHQDPVKENGKPTFLYFGNKVEIITKRPATKDTLANKVVKIGGEPAGGSAGDSGSALSSSGKQKEAGEGEMSLARYLTEYSSSEPSVPQRNGAPPGEASKPGPVAGRQVAKERETAKHKGAPGRGPPRVSVPAERVSAETVVQKGPESPGTLASMFFSLRDMFFRSRNKTEDPPAAVSNGIDPPHVCSARAEGRRALPTVPLLPRPEPPQTRQREDSCIAGPIQTPAPQSEHVELATAMPSVDAHVKAKTQPPEPLDDLALERRSGLEGPSPGVNVRSVASLPSGEGAGGLTAPPLCLHEPVHIQLPASDWSRSPETVPTPQPPPETEVSTLWFEP</sequence>